<proteinExistence type="predicted"/>
<dbReference type="AlphaFoldDB" id="A0A6A4WZ61"/>
<feature type="compositionally biased region" description="Low complexity" evidence="1">
    <location>
        <begin position="53"/>
        <end position="65"/>
    </location>
</feature>
<reference evidence="4 5" key="1">
    <citation type="submission" date="2019-07" db="EMBL/GenBank/DDBJ databases">
        <title>Draft genome assembly of a fouling barnacle, Amphibalanus amphitrite (Darwin, 1854): The first reference genome for Thecostraca.</title>
        <authorList>
            <person name="Kim W."/>
        </authorList>
    </citation>
    <scope>NUCLEOTIDE SEQUENCE [LARGE SCALE GENOMIC DNA]</scope>
    <source>
        <strain evidence="4">SNU_AA5</strain>
        <tissue evidence="4">Soma without cirri and trophi</tissue>
    </source>
</reference>
<dbReference type="InterPro" id="IPR048386">
    <property type="entry name" value="Med15_C"/>
</dbReference>
<dbReference type="OrthoDB" id="10055322at2759"/>
<name>A0A6A4WZ61_AMPAM</name>
<evidence type="ECO:0000259" key="2">
    <source>
        <dbReference type="Pfam" id="PF21538"/>
    </source>
</evidence>
<keyword evidence="5" id="KW-1185">Reference proteome</keyword>
<protein>
    <submittedName>
        <fullName evidence="4">Mediator of RNA polymerase II transcription subunit 15</fullName>
    </submittedName>
</protein>
<dbReference type="InterPro" id="IPR048385">
    <property type="entry name" value="Med15_central"/>
</dbReference>
<feature type="region of interest" description="Disordered" evidence="1">
    <location>
        <begin position="1"/>
        <end position="110"/>
    </location>
</feature>
<accession>A0A6A4WZ61</accession>
<feature type="domain" description="ARC105/Med15 mediator subunit central" evidence="2">
    <location>
        <begin position="108"/>
        <end position="224"/>
    </location>
</feature>
<dbReference type="Proteomes" id="UP000440578">
    <property type="component" value="Unassembled WGS sequence"/>
</dbReference>
<feature type="compositionally biased region" description="Polar residues" evidence="1">
    <location>
        <begin position="79"/>
        <end position="90"/>
    </location>
</feature>
<gene>
    <name evidence="4" type="primary">med15</name>
    <name evidence="4" type="ORF">FJT64_018462</name>
</gene>
<sequence length="381" mass="41188">MAEDPNDWKSAASRMKAKQHIEEPPPSQQGMVGARGMVASPGGLAALTAKQQPSPAFAAPSPGSSCLGQSPMAPGSAKAPSQMSAPSPQLHTPAGPANATTSPRSQHDETQYMEKVKQLSKYIEPIKRMIENTNHQETAKLSKIKGLLEILENPNRQHPMDLLIKCEHVLEKLEINQASGMAHGHSQQQQQHTTHKEYQVILDTVNCFSKSAYLNHTLGRTVGPPYQALLGCTLRLPPARRLRGPPAAADPIPLPLQREVAGMEARFKVTLDSTCPPGGGGGVRLVVELDEPTAPAVPPVRLAVPSDYPARSPRCLHDGLAYSGTPFLRRVQHYLLSRLEKLPDHYTVSQLLHQWEMSVRQACAPSADAPPTPQQAVAATN</sequence>
<feature type="domain" description="ARC105/Med15 mediator subunit C-terminal" evidence="3">
    <location>
        <begin position="252"/>
        <end position="361"/>
    </location>
</feature>
<dbReference type="Pfam" id="PF21539">
    <property type="entry name" value="Med15_C"/>
    <property type="match status" value="1"/>
</dbReference>
<organism evidence="4 5">
    <name type="scientific">Amphibalanus amphitrite</name>
    <name type="common">Striped barnacle</name>
    <name type="synonym">Balanus amphitrite</name>
    <dbReference type="NCBI Taxonomy" id="1232801"/>
    <lineage>
        <taxon>Eukaryota</taxon>
        <taxon>Metazoa</taxon>
        <taxon>Ecdysozoa</taxon>
        <taxon>Arthropoda</taxon>
        <taxon>Crustacea</taxon>
        <taxon>Multicrustacea</taxon>
        <taxon>Cirripedia</taxon>
        <taxon>Thoracica</taxon>
        <taxon>Thoracicalcarea</taxon>
        <taxon>Balanomorpha</taxon>
        <taxon>Balanoidea</taxon>
        <taxon>Balanidae</taxon>
        <taxon>Amphibalaninae</taxon>
        <taxon>Amphibalanus</taxon>
    </lineage>
</organism>
<comment type="caution">
    <text evidence="4">The sequence shown here is derived from an EMBL/GenBank/DDBJ whole genome shotgun (WGS) entry which is preliminary data.</text>
</comment>
<evidence type="ECO:0000313" key="4">
    <source>
        <dbReference type="EMBL" id="KAF0310569.1"/>
    </source>
</evidence>
<evidence type="ECO:0000259" key="3">
    <source>
        <dbReference type="Pfam" id="PF21539"/>
    </source>
</evidence>
<dbReference type="Pfam" id="PF21538">
    <property type="entry name" value="Med15_M"/>
    <property type="match status" value="1"/>
</dbReference>
<evidence type="ECO:0000313" key="5">
    <source>
        <dbReference type="Proteomes" id="UP000440578"/>
    </source>
</evidence>
<dbReference type="EMBL" id="VIIS01000301">
    <property type="protein sequence ID" value="KAF0310569.1"/>
    <property type="molecule type" value="Genomic_DNA"/>
</dbReference>
<evidence type="ECO:0000256" key="1">
    <source>
        <dbReference type="SAM" id="MobiDB-lite"/>
    </source>
</evidence>